<dbReference type="InParanoid" id="A0A0D1EBW7"/>
<reference evidence="3 4" key="1">
    <citation type="journal article" date="2006" name="Nature">
        <title>Insights from the genome of the biotrophic fungal plant pathogen Ustilago maydis.</title>
        <authorList>
            <person name="Kamper J."/>
            <person name="Kahmann R."/>
            <person name="Bolker M."/>
            <person name="Ma L.J."/>
            <person name="Brefort T."/>
            <person name="Saville B.J."/>
            <person name="Banuett F."/>
            <person name="Kronstad J.W."/>
            <person name="Gold S.E."/>
            <person name="Muller O."/>
            <person name="Perlin M.H."/>
            <person name="Wosten H.A."/>
            <person name="de Vries R."/>
            <person name="Ruiz-Herrera J."/>
            <person name="Reynaga-Pena C.G."/>
            <person name="Snetselaar K."/>
            <person name="McCann M."/>
            <person name="Perez-Martin J."/>
            <person name="Feldbrugge M."/>
            <person name="Basse C.W."/>
            <person name="Steinberg G."/>
            <person name="Ibeas J.I."/>
            <person name="Holloman W."/>
            <person name="Guzman P."/>
            <person name="Farman M."/>
            <person name="Stajich J.E."/>
            <person name="Sentandreu R."/>
            <person name="Gonzalez-Prieto J.M."/>
            <person name="Kennell J.C."/>
            <person name="Molina L."/>
            <person name="Schirawski J."/>
            <person name="Mendoza-Mendoza A."/>
            <person name="Greilinger D."/>
            <person name="Munch K."/>
            <person name="Rossel N."/>
            <person name="Scherer M."/>
            <person name="Vranes M."/>
            <person name="Ladendorf O."/>
            <person name="Vincon V."/>
            <person name="Fuchs U."/>
            <person name="Sandrock B."/>
            <person name="Meng S."/>
            <person name="Ho E.C."/>
            <person name="Cahill M.J."/>
            <person name="Boyce K.J."/>
            <person name="Klose J."/>
            <person name="Klosterman S.J."/>
            <person name="Deelstra H.J."/>
            <person name="Ortiz-Castellanos L."/>
            <person name="Li W."/>
            <person name="Sanchez-Alonso P."/>
            <person name="Schreier P.H."/>
            <person name="Hauser-Hahn I."/>
            <person name="Vaupel M."/>
            <person name="Koopmann E."/>
            <person name="Friedrich G."/>
            <person name="Voss H."/>
            <person name="Schluter T."/>
            <person name="Margolis J."/>
            <person name="Platt D."/>
            <person name="Swimmer C."/>
            <person name="Gnirke A."/>
            <person name="Chen F."/>
            <person name="Vysotskaia V."/>
            <person name="Mannhaupt G."/>
            <person name="Guldener U."/>
            <person name="Munsterkotter M."/>
            <person name="Haase D."/>
            <person name="Oesterheld M."/>
            <person name="Mewes H.W."/>
            <person name="Mauceli E.W."/>
            <person name="DeCaprio D."/>
            <person name="Wade C.M."/>
            <person name="Butler J."/>
            <person name="Young S."/>
            <person name="Jaffe D.B."/>
            <person name="Calvo S."/>
            <person name="Nusbaum C."/>
            <person name="Galagan J."/>
            <person name="Birren B.W."/>
        </authorList>
    </citation>
    <scope>NUCLEOTIDE SEQUENCE [LARGE SCALE GENOMIC DNA]</scope>
    <source>
        <strain evidence="4">DSM 14603 / FGSC 9021 / UM521</strain>
    </source>
</reference>
<dbReference type="CDD" id="cd04301">
    <property type="entry name" value="NAT_SF"/>
    <property type="match status" value="1"/>
</dbReference>
<organism evidence="3 4">
    <name type="scientific">Mycosarcoma maydis</name>
    <name type="common">Corn smut fungus</name>
    <name type="synonym">Ustilago maydis</name>
    <dbReference type="NCBI Taxonomy" id="5270"/>
    <lineage>
        <taxon>Eukaryota</taxon>
        <taxon>Fungi</taxon>
        <taxon>Dikarya</taxon>
        <taxon>Basidiomycota</taxon>
        <taxon>Ustilaginomycotina</taxon>
        <taxon>Ustilaginomycetes</taxon>
        <taxon>Ustilaginales</taxon>
        <taxon>Ustilaginaceae</taxon>
        <taxon>Mycosarcoma</taxon>
    </lineage>
</organism>
<dbReference type="CDD" id="cd00056">
    <property type="entry name" value="ENDO3c"/>
    <property type="match status" value="1"/>
</dbReference>
<dbReference type="Gene3D" id="1.10.340.30">
    <property type="entry name" value="Hypothetical protein, domain 2"/>
    <property type="match status" value="1"/>
</dbReference>
<evidence type="ECO:0000256" key="1">
    <source>
        <dbReference type="SAM" id="MobiDB-lite"/>
    </source>
</evidence>
<evidence type="ECO:0000313" key="3">
    <source>
        <dbReference type="EMBL" id="KIS71850.1"/>
    </source>
</evidence>
<dbReference type="AlphaFoldDB" id="A0A0D1EBW7"/>
<dbReference type="Gene3D" id="3.40.630.30">
    <property type="match status" value="1"/>
</dbReference>
<dbReference type="InterPro" id="IPR023170">
    <property type="entry name" value="HhH_base_excis_C"/>
</dbReference>
<evidence type="ECO:0000313" key="4">
    <source>
        <dbReference type="Proteomes" id="UP000000561"/>
    </source>
</evidence>
<dbReference type="VEuPathDB" id="FungiDB:UMAG_10085"/>
<accession>A0A0D1EBW7</accession>
<dbReference type="PANTHER" id="PTHR47203">
    <property type="match status" value="1"/>
</dbReference>
<dbReference type="GO" id="GO:0000702">
    <property type="term" value="F:oxidized base lesion DNA N-glycosylase activity"/>
    <property type="evidence" value="ECO:0007669"/>
    <property type="project" value="UniProtKB-ARBA"/>
</dbReference>
<dbReference type="Pfam" id="PF00730">
    <property type="entry name" value="HhH-GPD"/>
    <property type="match status" value="1"/>
</dbReference>
<feature type="region of interest" description="Disordered" evidence="1">
    <location>
        <begin position="1"/>
        <end position="104"/>
    </location>
</feature>
<dbReference type="InterPro" id="IPR011257">
    <property type="entry name" value="DNA_glycosylase"/>
</dbReference>
<dbReference type="PROSITE" id="PS51186">
    <property type="entry name" value="GNAT"/>
    <property type="match status" value="1"/>
</dbReference>
<dbReference type="OrthoDB" id="5607at2759"/>
<dbReference type="GeneID" id="23566157"/>
<dbReference type="EMBL" id="CM003140">
    <property type="protein sequence ID" value="KIS71850.1"/>
    <property type="molecule type" value="Genomic_DNA"/>
</dbReference>
<dbReference type="SUPFAM" id="SSF55729">
    <property type="entry name" value="Acyl-CoA N-acyltransferases (Nat)"/>
    <property type="match status" value="1"/>
</dbReference>
<gene>
    <name evidence="3" type="ORF">UMAG_10085</name>
</gene>
<dbReference type="SUPFAM" id="SSF48150">
    <property type="entry name" value="DNA-glycosylase"/>
    <property type="match status" value="1"/>
</dbReference>
<dbReference type="GO" id="GO:0006285">
    <property type="term" value="P:base-excision repair, AP site formation"/>
    <property type="evidence" value="ECO:0007669"/>
    <property type="project" value="UniProtKB-ARBA"/>
</dbReference>
<dbReference type="GO" id="GO:0016747">
    <property type="term" value="F:acyltransferase activity, transferring groups other than amino-acyl groups"/>
    <property type="evidence" value="ECO:0007669"/>
    <property type="project" value="InterPro"/>
</dbReference>
<dbReference type="InterPro" id="IPR016181">
    <property type="entry name" value="Acyl_CoA_acyltransferase"/>
</dbReference>
<dbReference type="SMART" id="SM00478">
    <property type="entry name" value="ENDO3c"/>
    <property type="match status" value="1"/>
</dbReference>
<feature type="compositionally biased region" description="Low complexity" evidence="1">
    <location>
        <begin position="1"/>
        <end position="17"/>
    </location>
</feature>
<dbReference type="InterPro" id="IPR000182">
    <property type="entry name" value="GNAT_dom"/>
</dbReference>
<dbReference type="RefSeq" id="XP_011386644.1">
    <property type="nucleotide sequence ID" value="XM_011388342.1"/>
</dbReference>
<dbReference type="Proteomes" id="UP000000561">
    <property type="component" value="Chromosome 1"/>
</dbReference>
<dbReference type="Pfam" id="PF00583">
    <property type="entry name" value="Acetyltransf_1"/>
    <property type="match status" value="1"/>
</dbReference>
<proteinExistence type="predicted"/>
<name>A0A0D1EBW7_MYCMD</name>
<keyword evidence="4" id="KW-1185">Reference proteome</keyword>
<dbReference type="KEGG" id="uma:UMAG_10085"/>
<dbReference type="Gene3D" id="1.10.1670.10">
    <property type="entry name" value="Helix-hairpin-Helix base-excision DNA repair enzymes (C-terminal)"/>
    <property type="match status" value="1"/>
</dbReference>
<protein>
    <recommendedName>
        <fullName evidence="2">N-acetyltransferase domain-containing protein</fullName>
    </recommendedName>
</protein>
<sequence>MTAAGSTTRRTSARKAAVYPTPSRKSSTASRAIKTEVQEVVFPRTRSAVRESRAGNKRKRGVKTESAQINELVSWPIKSEQVDDKSGISEAASPSKKQSTSERKLASYKSSILASPFPDHPLPTAEEADRVAWILGEFHGYKRESEGGQGLPKYTTPKGDDRWGGCGDVASVLDAVVRTVLSCNTSSRNSAAAHRSLTEHFGVRNWHAIHAAPESELVEAIRCGGLANNKARTIKGILNQTLQRHGKLSLDHLHDATDDEIMQELVSFNGVGPKVASCVLAFCIGRQSMAVDTHVFRLCKALAWVPEKANRDQTYYHLHERVPGPLKYALHVLLIKHGKMCANCSAKGFATLKEETGSSVEDEESNECKQRPCPLKANGLLGRKGKALKEAAAERFAGVKVEEQDPASLTGAVRKKVKTKSESSIDYAAALESARSACADDLLKMLQKHRGTRSSNPISSNLKTRNFSLELLTSSQLSSEQRKRIFSLFETNMKSMYRNSTLGWKPTAKKKELFDDESRFVIIRPAPAEGAEIAGFTMFRFDTEPCSHDDPVARPGEQQIEVAYLYEIQIRPQNQRDGLGTELIHVVHALAKQTHMRKLMLTVFDQNKAAKKFYHKIGFSVDRNSPSLHKHSTVDFETMYKAVES</sequence>
<evidence type="ECO:0000259" key="2">
    <source>
        <dbReference type="PROSITE" id="PS51186"/>
    </source>
</evidence>
<dbReference type="InterPro" id="IPR003265">
    <property type="entry name" value="HhH-GPD_domain"/>
</dbReference>
<dbReference type="PANTHER" id="PTHR47203:SF1">
    <property type="entry name" value="HYPOTHETICAL BASE EXCISION DNA REPAIR PROTEIN (EUROFUNG)"/>
    <property type="match status" value="1"/>
</dbReference>
<feature type="domain" description="N-acetyltransferase" evidence="2">
    <location>
        <begin position="483"/>
        <end position="644"/>
    </location>
</feature>